<evidence type="ECO:0000259" key="1">
    <source>
        <dbReference type="PROSITE" id="PS50994"/>
    </source>
</evidence>
<dbReference type="InterPro" id="IPR053392">
    <property type="entry name" value="Transposase_IS30-like"/>
</dbReference>
<protein>
    <recommendedName>
        <fullName evidence="1">Integrase catalytic domain-containing protein</fullName>
    </recommendedName>
</protein>
<gene>
    <name evidence="2" type="ORF">LCGC14_2660930</name>
</gene>
<reference evidence="2" key="1">
    <citation type="journal article" date="2015" name="Nature">
        <title>Complex archaea that bridge the gap between prokaryotes and eukaryotes.</title>
        <authorList>
            <person name="Spang A."/>
            <person name="Saw J.H."/>
            <person name="Jorgensen S.L."/>
            <person name="Zaremba-Niedzwiedzka K."/>
            <person name="Martijn J."/>
            <person name="Lind A.E."/>
            <person name="van Eijk R."/>
            <person name="Schleper C."/>
            <person name="Guy L."/>
            <person name="Ettema T.J."/>
        </authorList>
    </citation>
    <scope>NUCLEOTIDE SEQUENCE</scope>
</reference>
<dbReference type="Pfam" id="PF00665">
    <property type="entry name" value="rve"/>
    <property type="match status" value="1"/>
</dbReference>
<feature type="non-terminal residue" evidence="2">
    <location>
        <position position="1"/>
    </location>
</feature>
<dbReference type="EMBL" id="LAZR01046398">
    <property type="protein sequence ID" value="KKK96623.1"/>
    <property type="molecule type" value="Genomic_DNA"/>
</dbReference>
<dbReference type="SUPFAM" id="SSF53098">
    <property type="entry name" value="Ribonuclease H-like"/>
    <property type="match status" value="1"/>
</dbReference>
<dbReference type="NCBIfam" id="NF033563">
    <property type="entry name" value="transpos_IS30"/>
    <property type="match status" value="1"/>
</dbReference>
<dbReference type="GO" id="GO:0003676">
    <property type="term" value="F:nucleic acid binding"/>
    <property type="evidence" value="ECO:0007669"/>
    <property type="project" value="InterPro"/>
</dbReference>
<dbReference type="InterPro" id="IPR036397">
    <property type="entry name" value="RNaseH_sf"/>
</dbReference>
<accession>A0A0F8ZS30</accession>
<organism evidence="2">
    <name type="scientific">marine sediment metagenome</name>
    <dbReference type="NCBI Taxonomy" id="412755"/>
    <lineage>
        <taxon>unclassified sequences</taxon>
        <taxon>metagenomes</taxon>
        <taxon>ecological metagenomes</taxon>
    </lineage>
</organism>
<dbReference type="GO" id="GO:0005829">
    <property type="term" value="C:cytosol"/>
    <property type="evidence" value="ECO:0007669"/>
    <property type="project" value="TreeGrafter"/>
</dbReference>
<dbReference type="GO" id="GO:0032196">
    <property type="term" value="P:transposition"/>
    <property type="evidence" value="ECO:0007669"/>
    <property type="project" value="TreeGrafter"/>
</dbReference>
<dbReference type="Gene3D" id="3.30.420.10">
    <property type="entry name" value="Ribonuclease H-like superfamily/Ribonuclease H"/>
    <property type="match status" value="1"/>
</dbReference>
<evidence type="ECO:0000313" key="2">
    <source>
        <dbReference type="EMBL" id="KKK96623.1"/>
    </source>
</evidence>
<dbReference type="GO" id="GO:0015074">
    <property type="term" value="P:DNA integration"/>
    <property type="evidence" value="ECO:0007669"/>
    <property type="project" value="InterPro"/>
</dbReference>
<dbReference type="GO" id="GO:0004803">
    <property type="term" value="F:transposase activity"/>
    <property type="evidence" value="ECO:0007669"/>
    <property type="project" value="TreeGrafter"/>
</dbReference>
<dbReference type="PROSITE" id="PS50994">
    <property type="entry name" value="INTEGRASE"/>
    <property type="match status" value="1"/>
</dbReference>
<feature type="domain" description="Integrase catalytic" evidence="1">
    <location>
        <begin position="47"/>
        <end position="217"/>
    </location>
</feature>
<dbReference type="InterPro" id="IPR051917">
    <property type="entry name" value="Transposase-Integrase"/>
</dbReference>
<dbReference type="PANTHER" id="PTHR10948:SF23">
    <property type="entry name" value="TRANSPOSASE INSI FOR INSERTION SEQUENCE ELEMENT IS30A-RELATED"/>
    <property type="match status" value="1"/>
</dbReference>
<comment type="caution">
    <text evidence="2">The sequence shown here is derived from an EMBL/GenBank/DDBJ whole genome shotgun (WGS) entry which is preliminary data.</text>
</comment>
<proteinExistence type="predicted"/>
<dbReference type="InterPro" id="IPR001584">
    <property type="entry name" value="Integrase_cat-core"/>
</dbReference>
<name>A0A0F8ZS30_9ZZZZ</name>
<dbReference type="PANTHER" id="PTHR10948">
    <property type="entry name" value="TRANSPOSASE"/>
    <property type="match status" value="1"/>
</dbReference>
<dbReference type="InterPro" id="IPR012337">
    <property type="entry name" value="RNaseH-like_sf"/>
</dbReference>
<sequence length="227" mass="26122">IYQYIYHPKTECREELIGQLVRGHRKRKSKGIGRKERKTKIPNRISINERPVSADNRSRYGHWEGDSLVSRKSLVALNSLVERKSRLLMLTRLDRKTAENTTDAVVQRLGRLPERARRTLTLDNGTENSGHEQITESLGTQCYFADPYSSWQRGANEQVNGMVRRYFPKGTDFSKITDEQVGTTRTEWRGWNHVSTTDPGNAWAIKLQPKSLLLHLLIECGVSTIWS</sequence>
<dbReference type="AlphaFoldDB" id="A0A0F8ZS30"/>